<protein>
    <submittedName>
        <fullName evidence="1">Uncharacterized protein</fullName>
    </submittedName>
</protein>
<gene>
    <name evidence="1" type="ORF">PLAN_40135</name>
</gene>
<evidence type="ECO:0000313" key="1">
    <source>
        <dbReference type="EMBL" id="CAC5343720.1"/>
    </source>
</evidence>
<comment type="caution">
    <text evidence="1">The sequence shown here is derived from an EMBL/GenBank/DDBJ whole genome shotgun (WGS) entry which is preliminary data.</text>
</comment>
<sequence length="67" mass="7796">MNQKLTDLPGDLLNKSLVFSSTFDLSLNKMFIQLLLGLKFDQRWRDFDHSLEYVSLSIDSTSLFQHS</sequence>
<accession>A0A6J7ZMF7</accession>
<dbReference type="AlphaFoldDB" id="A0A6J7ZMF7"/>
<keyword evidence="2" id="KW-1185">Reference proteome</keyword>
<proteinExistence type="predicted"/>
<reference evidence="1" key="1">
    <citation type="submission" date="2020-05" db="EMBL/GenBank/DDBJ databases">
        <authorList>
            <consortium name="Genoscope - CEA"/>
            <person name="William W."/>
        </authorList>
    </citation>
    <scope>NUCLEOTIDE SEQUENCE [LARGE SCALE GENOMIC DNA]</scope>
    <source>
        <strain evidence="1">PCC 7821</strain>
    </source>
</reference>
<evidence type="ECO:0000313" key="2">
    <source>
        <dbReference type="Proteomes" id="UP000196521"/>
    </source>
</evidence>
<organism evidence="1 2">
    <name type="scientific">Planktothrix rubescens CCAP 1459/22</name>
    <dbReference type="NCBI Taxonomy" id="329571"/>
    <lineage>
        <taxon>Bacteria</taxon>
        <taxon>Bacillati</taxon>
        <taxon>Cyanobacteriota</taxon>
        <taxon>Cyanophyceae</taxon>
        <taxon>Oscillatoriophycideae</taxon>
        <taxon>Oscillatoriales</taxon>
        <taxon>Microcoleaceae</taxon>
        <taxon>Planktothrix</taxon>
    </lineage>
</organism>
<name>A0A6J7ZMF7_PLARU</name>
<dbReference type="EMBL" id="CZCZ02000014">
    <property type="protein sequence ID" value="CAC5343720.1"/>
    <property type="molecule type" value="Genomic_DNA"/>
</dbReference>
<dbReference type="EMBL" id="LR812490">
    <property type="protein sequence ID" value="CAC5343720.1"/>
    <property type="molecule type" value="Genomic_DNA"/>
</dbReference>
<dbReference type="Proteomes" id="UP000196521">
    <property type="component" value="Chromosome"/>
</dbReference>